<sequence length="118" mass="13338">MQAFQGIPSRITIGTILTRVPCKSLTRNFSQVTDDTGKNPKSKLPDPEANKINPESERMKKFHEKLKLQPLQRLSPGMRYVDLLLVETDPKSGELVANTEKDPTKWGDWQNGGRVSDF</sequence>
<dbReference type="Pfam" id="PF07896">
    <property type="entry name" value="DUF1674"/>
    <property type="match status" value="1"/>
</dbReference>
<protein>
    <submittedName>
        <fullName evidence="4">Uncharacterized protein LOC107264460</fullName>
    </submittedName>
</protein>
<name>A0AAJ7RBN2_CEPCN</name>
<accession>A0AAJ7RBN2</accession>
<gene>
    <name evidence="4" type="primary">LOC107264460</name>
</gene>
<evidence type="ECO:0000256" key="1">
    <source>
        <dbReference type="ARBA" id="ARBA00005701"/>
    </source>
</evidence>
<dbReference type="RefSeq" id="XP_024937873.1">
    <property type="nucleotide sequence ID" value="XM_025082105.1"/>
</dbReference>
<evidence type="ECO:0000313" key="3">
    <source>
        <dbReference type="Proteomes" id="UP000694920"/>
    </source>
</evidence>
<keyword evidence="3" id="KW-1185">Reference proteome</keyword>
<proteinExistence type="inferred from homology"/>
<evidence type="ECO:0000313" key="4">
    <source>
        <dbReference type="RefSeq" id="XP_024937873.1"/>
    </source>
</evidence>
<feature type="compositionally biased region" description="Basic and acidic residues" evidence="2">
    <location>
        <begin position="35"/>
        <end position="56"/>
    </location>
</feature>
<dbReference type="AlphaFoldDB" id="A0AAJ7RBN2"/>
<reference evidence="4" key="1">
    <citation type="submission" date="2025-08" db="UniProtKB">
        <authorList>
            <consortium name="RefSeq"/>
        </authorList>
    </citation>
    <scope>IDENTIFICATION</scope>
</reference>
<feature type="region of interest" description="Disordered" evidence="2">
    <location>
        <begin position="94"/>
        <end position="118"/>
    </location>
</feature>
<evidence type="ECO:0000256" key="2">
    <source>
        <dbReference type="SAM" id="MobiDB-lite"/>
    </source>
</evidence>
<dbReference type="Proteomes" id="UP000694920">
    <property type="component" value="Unplaced"/>
</dbReference>
<feature type="region of interest" description="Disordered" evidence="2">
    <location>
        <begin position="29"/>
        <end position="56"/>
    </location>
</feature>
<dbReference type="GeneID" id="107264460"/>
<comment type="similarity">
    <text evidence="1">Belongs to the SDHAF4 family.</text>
</comment>
<dbReference type="InterPro" id="IPR012875">
    <property type="entry name" value="SDHF4"/>
</dbReference>
<organism evidence="3 4">
    <name type="scientific">Cephus cinctus</name>
    <name type="common">Wheat stem sawfly</name>
    <dbReference type="NCBI Taxonomy" id="211228"/>
    <lineage>
        <taxon>Eukaryota</taxon>
        <taxon>Metazoa</taxon>
        <taxon>Ecdysozoa</taxon>
        <taxon>Arthropoda</taxon>
        <taxon>Hexapoda</taxon>
        <taxon>Insecta</taxon>
        <taxon>Pterygota</taxon>
        <taxon>Neoptera</taxon>
        <taxon>Endopterygota</taxon>
        <taxon>Hymenoptera</taxon>
        <taxon>Cephoidea</taxon>
        <taxon>Cephidae</taxon>
        <taxon>Cephus</taxon>
    </lineage>
</organism>
<dbReference type="KEGG" id="ccin:107264460"/>